<dbReference type="SUPFAM" id="SSF56219">
    <property type="entry name" value="DNase I-like"/>
    <property type="match status" value="1"/>
</dbReference>
<name>A0A4Y2H7Z7_ARAVE</name>
<dbReference type="PANTHER" id="PTHR33273:SF4">
    <property type="entry name" value="ENDONUCLEASE_EXONUCLEASE_PHOSPHATASE DOMAIN-CONTAINING PROTEIN"/>
    <property type="match status" value="1"/>
</dbReference>
<dbReference type="InterPro" id="IPR036691">
    <property type="entry name" value="Endo/exonu/phosph_ase_sf"/>
</dbReference>
<dbReference type="EMBL" id="BGPR01001762">
    <property type="protein sequence ID" value="GBM61299.1"/>
    <property type="molecule type" value="Genomic_DNA"/>
</dbReference>
<evidence type="ECO:0000259" key="1">
    <source>
        <dbReference type="Pfam" id="PF14529"/>
    </source>
</evidence>
<proteinExistence type="predicted"/>
<dbReference type="Proteomes" id="UP000499080">
    <property type="component" value="Unassembled WGS sequence"/>
</dbReference>
<dbReference type="Gene3D" id="3.60.10.10">
    <property type="entry name" value="Endonuclease/exonuclease/phosphatase"/>
    <property type="match status" value="1"/>
</dbReference>
<dbReference type="AlphaFoldDB" id="A0A4Y2H7Z7"/>
<sequence>MRVLQKLNHIDFTCHLIVLDIIYSLHSLEKRCFDVIFSWIPGHVGIEDIQFYKNSKLLFERALHEKLSPLCLLPTLRSSPSLGRYGCPNPEVPRDLYSLLVYPLLCLLLIHSIPRRQARELSMRSCFHSACFFLLMDSPRPRVFAVCGDPLDGCFKFQRFATLKQTAAGHLLAPVVQWLVTRTLDALPLKNTLIARPGTTLTSHASLQAVAVQVHARTLLTVCCVYLPPHDVVSQQNLDTLVDQLPTPFILLGDFNGHSTLWESDFANSRRRQIERLISNNCLCLLNNDEKTYFHEPTRIFHSLDLAICTSTLLPLLNFTVGSDLCNSDNILIIVSYADSGREIQYPPRYLFQRGDWGNFMQLAHITESMVSNADITEAVQNVIDRSINAANNIIPKCSPRLRKFRRPWWNEA</sequence>
<gene>
    <name evidence="2" type="ORF">AVEN_9573_1</name>
</gene>
<protein>
    <recommendedName>
        <fullName evidence="1">Endonuclease/exonuclease/phosphatase domain-containing protein</fullName>
    </recommendedName>
</protein>
<evidence type="ECO:0000313" key="3">
    <source>
        <dbReference type="Proteomes" id="UP000499080"/>
    </source>
</evidence>
<dbReference type="PANTHER" id="PTHR33273">
    <property type="entry name" value="DOMAIN-CONTAINING PROTEIN, PUTATIVE-RELATED"/>
    <property type="match status" value="1"/>
</dbReference>
<accession>A0A4Y2H7Z7</accession>
<dbReference type="Pfam" id="PF14529">
    <property type="entry name" value="Exo_endo_phos_2"/>
    <property type="match status" value="1"/>
</dbReference>
<reference evidence="2 3" key="1">
    <citation type="journal article" date="2019" name="Sci. Rep.">
        <title>Orb-weaving spider Araneus ventricosus genome elucidates the spidroin gene catalogue.</title>
        <authorList>
            <person name="Kono N."/>
            <person name="Nakamura H."/>
            <person name="Ohtoshi R."/>
            <person name="Moran D.A.P."/>
            <person name="Shinohara A."/>
            <person name="Yoshida Y."/>
            <person name="Fujiwara M."/>
            <person name="Mori M."/>
            <person name="Tomita M."/>
            <person name="Arakawa K."/>
        </authorList>
    </citation>
    <scope>NUCLEOTIDE SEQUENCE [LARGE SCALE GENOMIC DNA]</scope>
</reference>
<comment type="caution">
    <text evidence="2">The sequence shown here is derived from an EMBL/GenBank/DDBJ whole genome shotgun (WGS) entry which is preliminary data.</text>
</comment>
<dbReference type="InterPro" id="IPR005135">
    <property type="entry name" value="Endo/exonuclease/phosphatase"/>
</dbReference>
<keyword evidence="3" id="KW-1185">Reference proteome</keyword>
<evidence type="ECO:0000313" key="2">
    <source>
        <dbReference type="EMBL" id="GBM61299.1"/>
    </source>
</evidence>
<feature type="domain" description="Endonuclease/exonuclease/phosphatase" evidence="1">
    <location>
        <begin position="221"/>
        <end position="316"/>
    </location>
</feature>
<dbReference type="GO" id="GO:0003824">
    <property type="term" value="F:catalytic activity"/>
    <property type="evidence" value="ECO:0007669"/>
    <property type="project" value="InterPro"/>
</dbReference>
<organism evidence="2 3">
    <name type="scientific">Araneus ventricosus</name>
    <name type="common">Orbweaver spider</name>
    <name type="synonym">Epeira ventricosa</name>
    <dbReference type="NCBI Taxonomy" id="182803"/>
    <lineage>
        <taxon>Eukaryota</taxon>
        <taxon>Metazoa</taxon>
        <taxon>Ecdysozoa</taxon>
        <taxon>Arthropoda</taxon>
        <taxon>Chelicerata</taxon>
        <taxon>Arachnida</taxon>
        <taxon>Araneae</taxon>
        <taxon>Araneomorphae</taxon>
        <taxon>Entelegynae</taxon>
        <taxon>Araneoidea</taxon>
        <taxon>Araneidae</taxon>
        <taxon>Araneus</taxon>
    </lineage>
</organism>